<protein>
    <submittedName>
        <fullName evidence="1">Type II toxin-antitoxin system CcdA family antitoxin</fullName>
    </submittedName>
</protein>
<comment type="caution">
    <text evidence="1">The sequence shown here is derived from an EMBL/GenBank/DDBJ whole genome shotgun (WGS) entry which is preliminary data.</text>
</comment>
<evidence type="ECO:0000313" key="2">
    <source>
        <dbReference type="Proteomes" id="UP001299970"/>
    </source>
</evidence>
<reference evidence="1 2" key="1">
    <citation type="submission" date="2022-03" db="EMBL/GenBank/DDBJ databases">
        <title>Pseudonocardia alaer sp. nov., a novel actinomycete isolated from reed forest soil.</title>
        <authorList>
            <person name="Wang L."/>
        </authorList>
    </citation>
    <scope>NUCLEOTIDE SEQUENCE [LARGE SCALE GENOMIC DNA]</scope>
    <source>
        <strain evidence="1 2">Y-16303</strain>
    </source>
</reference>
<organism evidence="1 2">
    <name type="scientific">Pseudonocardia alaniniphila</name>
    <dbReference type="NCBI Taxonomy" id="75291"/>
    <lineage>
        <taxon>Bacteria</taxon>
        <taxon>Bacillati</taxon>
        <taxon>Actinomycetota</taxon>
        <taxon>Actinomycetes</taxon>
        <taxon>Pseudonocardiales</taxon>
        <taxon>Pseudonocardiaceae</taxon>
        <taxon>Pseudonocardia</taxon>
    </lineage>
</organism>
<sequence>MSSDRVTVSLPAEVRLAAQRVAQEAGVPFSAVVTEALETWVRGRLIDAWLVEYQAEHGAFDEAELREIAAEAGVAYIPPSPSRTVA</sequence>
<proteinExistence type="predicted"/>
<accession>A0ABS9TI01</accession>
<gene>
    <name evidence="1" type="ORF">MMF94_20810</name>
</gene>
<dbReference type="EMBL" id="JAKXMK010000017">
    <property type="protein sequence ID" value="MCH6168137.1"/>
    <property type="molecule type" value="Genomic_DNA"/>
</dbReference>
<evidence type="ECO:0000313" key="1">
    <source>
        <dbReference type="EMBL" id="MCH6168137.1"/>
    </source>
</evidence>
<name>A0ABS9TI01_9PSEU</name>
<keyword evidence="2" id="KW-1185">Reference proteome</keyword>
<dbReference type="Proteomes" id="UP001299970">
    <property type="component" value="Unassembled WGS sequence"/>
</dbReference>
<dbReference type="RefSeq" id="WP_241038780.1">
    <property type="nucleotide sequence ID" value="NZ_BAAAJF010000001.1"/>
</dbReference>